<keyword evidence="4" id="KW-0813">Transport</keyword>
<evidence type="ECO:0000313" key="9">
    <source>
        <dbReference type="EMBL" id="EKX51116.1"/>
    </source>
</evidence>
<dbReference type="AlphaFoldDB" id="L1JRC2"/>
<evidence type="ECO:0000256" key="2">
    <source>
        <dbReference type="ARBA" id="ARBA00006653"/>
    </source>
</evidence>
<comment type="subcellular location">
    <subcellularLocation>
        <location evidence="1">Golgi apparatus membrane</location>
        <topology evidence="1">Peripheral membrane protein</topology>
    </subcellularLocation>
</comment>
<feature type="region of interest" description="Disordered" evidence="8">
    <location>
        <begin position="1"/>
        <end position="86"/>
    </location>
</feature>
<evidence type="ECO:0000256" key="4">
    <source>
        <dbReference type="ARBA" id="ARBA00022448"/>
    </source>
</evidence>
<sequence length="999" mass="109543">MPSEDSKDVMVNDNVDGNGGAGQAANGESGAHTPLNEESRKNNRNLSIQTSWKSDDSGVKSSGSAQRTGHFQDRTPSTVSSSSGARVVQLQSSTVADARHLLRKTKKDAIGKQEELRELVSVRYRDFIEAADTISAMGTRAREIIQVAGSLADTCGELMIGSWKAGRGQDDDSRAASAKDLLIILQAPERVATAIEQSKYLYASVQLLTARDSYRYSSPWLLKRSQEKSIKSWLAIPYVRLRIQSLTCKSQAEMVVKAAETALTSAHPSANINKSASLMGNAVAAIALVNQLSLRDSLDAYLEARTSAVKGLCRGISRERAGRDQGGDEELIEELSSLMGYACDAIARTVCDSLLLYCTLEIPTGGEGGEEEEAGKERKKLKEPIMLSYLKPIANASLHLRSDMLTELELPHCRTSALSWLRSMCATVRAAVSSALLCISSGSSLASLEAAVQDRANAAIESGEDAICWKMVTEESLWSMLYRSPFTTRSNQLVAARFSSIQVAHFLAEELQAISEEDMELVGAHSSTADLFQCRRPFLDHPPRGKAERREDRGRIWENRCNACSARFLTQLHSAVMDCKLLVGHQQDEGAQNASKDSSAEDERMHLLLKSSSEVKSLKELAEPRLEQQRKEVLRQERSGTMMSLGGSRAARDTRVEQSLYIAQCATGVEAHLSSILKLLPARNKSSEQEKMAEREQEERTSKLLSAASLGHGLWIEWIVANACTKFGLALQEVCGGDLDSVGAGDAVLQAPRSKIPGLPLLRDLKRMWEEVEISVETEGGETKTEKVAVPSSVLPHTFALLMDLSLELESLNVQMLFDFLVAKDLLAGHSLPRDFELRIQRVEEALEDRLDPIDWNFQKSLFQTNRIRAYQRYSVIFGAIVQLKRVHVRESSLQSGSLPKPINLLPLAQQQNRFGYLPAVDSWNLVEAEEEEEEEAKVKPAEPLSGGKASNAGVGIAGMDSLHKDVQASLGRFSSLMAKGWTNAADTLVGGIERRVVK</sequence>
<dbReference type="RefSeq" id="XP_005838096.1">
    <property type="nucleotide sequence ID" value="XM_005838039.1"/>
</dbReference>
<dbReference type="PaxDb" id="55529-EKX51116"/>
<reference evidence="10" key="3">
    <citation type="submission" date="2015-06" db="UniProtKB">
        <authorList>
            <consortium name="EnsemblProtists"/>
        </authorList>
    </citation>
    <scope>IDENTIFICATION</scope>
</reference>
<dbReference type="OrthoDB" id="46189at2759"/>
<dbReference type="GeneID" id="17307941"/>
<dbReference type="EMBL" id="JH992976">
    <property type="protein sequence ID" value="EKX51116.1"/>
    <property type="molecule type" value="Genomic_DNA"/>
</dbReference>
<dbReference type="GO" id="GO:0017119">
    <property type="term" value="C:Golgi transport complex"/>
    <property type="evidence" value="ECO:0007669"/>
    <property type="project" value="InterPro"/>
</dbReference>
<accession>L1JRC2</accession>
<dbReference type="Proteomes" id="UP000011087">
    <property type="component" value="Unassembled WGS sequence"/>
</dbReference>
<evidence type="ECO:0000256" key="1">
    <source>
        <dbReference type="ARBA" id="ARBA00004395"/>
    </source>
</evidence>
<keyword evidence="7" id="KW-0472">Membrane</keyword>
<reference evidence="9 11" key="1">
    <citation type="journal article" date="2012" name="Nature">
        <title>Algal genomes reveal evolutionary mosaicism and the fate of nucleomorphs.</title>
        <authorList>
            <consortium name="DOE Joint Genome Institute"/>
            <person name="Curtis B.A."/>
            <person name="Tanifuji G."/>
            <person name="Burki F."/>
            <person name="Gruber A."/>
            <person name="Irimia M."/>
            <person name="Maruyama S."/>
            <person name="Arias M.C."/>
            <person name="Ball S.G."/>
            <person name="Gile G.H."/>
            <person name="Hirakawa Y."/>
            <person name="Hopkins J.F."/>
            <person name="Kuo A."/>
            <person name="Rensing S.A."/>
            <person name="Schmutz J."/>
            <person name="Symeonidi A."/>
            <person name="Elias M."/>
            <person name="Eveleigh R.J."/>
            <person name="Herman E.K."/>
            <person name="Klute M.J."/>
            <person name="Nakayama T."/>
            <person name="Obornik M."/>
            <person name="Reyes-Prieto A."/>
            <person name="Armbrust E.V."/>
            <person name="Aves S.J."/>
            <person name="Beiko R.G."/>
            <person name="Coutinho P."/>
            <person name="Dacks J.B."/>
            <person name="Durnford D.G."/>
            <person name="Fast N.M."/>
            <person name="Green B.R."/>
            <person name="Grisdale C.J."/>
            <person name="Hempel F."/>
            <person name="Henrissat B."/>
            <person name="Hoppner M.P."/>
            <person name="Ishida K."/>
            <person name="Kim E."/>
            <person name="Koreny L."/>
            <person name="Kroth P.G."/>
            <person name="Liu Y."/>
            <person name="Malik S.B."/>
            <person name="Maier U.G."/>
            <person name="McRose D."/>
            <person name="Mock T."/>
            <person name="Neilson J.A."/>
            <person name="Onodera N.T."/>
            <person name="Poole A.M."/>
            <person name="Pritham E.J."/>
            <person name="Richards T.A."/>
            <person name="Rocap G."/>
            <person name="Roy S.W."/>
            <person name="Sarai C."/>
            <person name="Schaack S."/>
            <person name="Shirato S."/>
            <person name="Slamovits C.H."/>
            <person name="Spencer D.F."/>
            <person name="Suzuki S."/>
            <person name="Worden A.Z."/>
            <person name="Zauner S."/>
            <person name="Barry K."/>
            <person name="Bell C."/>
            <person name="Bharti A.K."/>
            <person name="Crow J.A."/>
            <person name="Grimwood J."/>
            <person name="Kramer R."/>
            <person name="Lindquist E."/>
            <person name="Lucas S."/>
            <person name="Salamov A."/>
            <person name="McFadden G.I."/>
            <person name="Lane C.E."/>
            <person name="Keeling P.J."/>
            <person name="Gray M.W."/>
            <person name="Grigoriev I.V."/>
            <person name="Archibald J.M."/>
        </authorList>
    </citation>
    <scope>NUCLEOTIDE SEQUENCE</scope>
    <source>
        <strain evidence="9 11">CCMP2712</strain>
    </source>
</reference>
<protein>
    <recommendedName>
        <fullName evidence="3">Conserved oligomeric Golgi complex subunit 1</fullName>
    </recommendedName>
</protein>
<dbReference type="OMA" id="WAGWCAN"/>
<keyword evidence="11" id="KW-1185">Reference proteome</keyword>
<dbReference type="Pfam" id="PF08700">
    <property type="entry name" value="VPS51_Exo84_N"/>
    <property type="match status" value="1"/>
</dbReference>
<dbReference type="PANTHER" id="PTHR31658">
    <property type="entry name" value="CONSERVED OLIGOMERIC GOLGI COMPLEX SUBUNIT 1"/>
    <property type="match status" value="1"/>
</dbReference>
<dbReference type="STRING" id="905079.L1JRC2"/>
<organism evidence="9">
    <name type="scientific">Guillardia theta (strain CCMP2712)</name>
    <name type="common">Cryptophyte</name>
    <dbReference type="NCBI Taxonomy" id="905079"/>
    <lineage>
        <taxon>Eukaryota</taxon>
        <taxon>Cryptophyceae</taxon>
        <taxon>Pyrenomonadales</taxon>
        <taxon>Geminigeraceae</taxon>
        <taxon>Guillardia</taxon>
    </lineage>
</organism>
<name>L1JRC2_GUITC</name>
<evidence type="ECO:0000256" key="5">
    <source>
        <dbReference type="ARBA" id="ARBA00022927"/>
    </source>
</evidence>
<dbReference type="HOGENOM" id="CLU_012605_0_0_1"/>
<evidence type="ECO:0000313" key="11">
    <source>
        <dbReference type="Proteomes" id="UP000011087"/>
    </source>
</evidence>
<feature type="compositionally biased region" description="Basic and acidic residues" evidence="8">
    <location>
        <begin position="1"/>
        <end position="10"/>
    </location>
</feature>
<dbReference type="GO" id="GO:0015031">
    <property type="term" value="P:protein transport"/>
    <property type="evidence" value="ECO:0007669"/>
    <property type="project" value="UniProtKB-KW"/>
</dbReference>
<evidence type="ECO:0000256" key="6">
    <source>
        <dbReference type="ARBA" id="ARBA00023034"/>
    </source>
</evidence>
<evidence type="ECO:0000256" key="8">
    <source>
        <dbReference type="SAM" id="MobiDB-lite"/>
    </source>
</evidence>
<evidence type="ECO:0000256" key="3">
    <source>
        <dbReference type="ARBA" id="ARBA00020978"/>
    </source>
</evidence>
<comment type="similarity">
    <text evidence="2">Belongs to the COG1 family.</text>
</comment>
<evidence type="ECO:0000256" key="7">
    <source>
        <dbReference type="ARBA" id="ARBA00023136"/>
    </source>
</evidence>
<keyword evidence="6" id="KW-0333">Golgi apparatus</keyword>
<dbReference type="GO" id="GO:0006891">
    <property type="term" value="P:intra-Golgi vesicle-mediated transport"/>
    <property type="evidence" value="ECO:0007669"/>
    <property type="project" value="InterPro"/>
</dbReference>
<feature type="compositionally biased region" description="Polar residues" evidence="8">
    <location>
        <begin position="65"/>
        <end position="86"/>
    </location>
</feature>
<dbReference type="KEGG" id="gtt:GUITHDRAFT_134633"/>
<dbReference type="InterPro" id="IPR033370">
    <property type="entry name" value="COG1"/>
</dbReference>
<dbReference type="EnsemblProtists" id="EKX51116">
    <property type="protein sequence ID" value="EKX51116"/>
    <property type="gene ID" value="GUITHDRAFT_134633"/>
</dbReference>
<evidence type="ECO:0000313" key="10">
    <source>
        <dbReference type="EnsemblProtists" id="EKX51116"/>
    </source>
</evidence>
<dbReference type="GO" id="GO:0000139">
    <property type="term" value="C:Golgi membrane"/>
    <property type="evidence" value="ECO:0007669"/>
    <property type="project" value="UniProtKB-SubCell"/>
</dbReference>
<reference evidence="11" key="2">
    <citation type="submission" date="2012-11" db="EMBL/GenBank/DDBJ databases">
        <authorList>
            <person name="Kuo A."/>
            <person name="Curtis B.A."/>
            <person name="Tanifuji G."/>
            <person name="Burki F."/>
            <person name="Gruber A."/>
            <person name="Irimia M."/>
            <person name="Maruyama S."/>
            <person name="Arias M.C."/>
            <person name="Ball S.G."/>
            <person name="Gile G.H."/>
            <person name="Hirakawa Y."/>
            <person name="Hopkins J.F."/>
            <person name="Rensing S.A."/>
            <person name="Schmutz J."/>
            <person name="Symeonidi A."/>
            <person name="Elias M."/>
            <person name="Eveleigh R.J."/>
            <person name="Herman E.K."/>
            <person name="Klute M.J."/>
            <person name="Nakayama T."/>
            <person name="Obornik M."/>
            <person name="Reyes-Prieto A."/>
            <person name="Armbrust E.V."/>
            <person name="Aves S.J."/>
            <person name="Beiko R.G."/>
            <person name="Coutinho P."/>
            <person name="Dacks J.B."/>
            <person name="Durnford D.G."/>
            <person name="Fast N.M."/>
            <person name="Green B.R."/>
            <person name="Grisdale C."/>
            <person name="Hempe F."/>
            <person name="Henrissat B."/>
            <person name="Hoppner M.P."/>
            <person name="Ishida K.-I."/>
            <person name="Kim E."/>
            <person name="Koreny L."/>
            <person name="Kroth P.G."/>
            <person name="Liu Y."/>
            <person name="Malik S.-B."/>
            <person name="Maier U.G."/>
            <person name="McRose D."/>
            <person name="Mock T."/>
            <person name="Neilson J.A."/>
            <person name="Onodera N.T."/>
            <person name="Poole A.M."/>
            <person name="Pritham E.J."/>
            <person name="Richards T.A."/>
            <person name="Rocap G."/>
            <person name="Roy S.W."/>
            <person name="Sarai C."/>
            <person name="Schaack S."/>
            <person name="Shirato S."/>
            <person name="Slamovits C.H."/>
            <person name="Spencer D.F."/>
            <person name="Suzuki S."/>
            <person name="Worden A.Z."/>
            <person name="Zauner S."/>
            <person name="Barry K."/>
            <person name="Bell C."/>
            <person name="Bharti A.K."/>
            <person name="Crow J.A."/>
            <person name="Grimwood J."/>
            <person name="Kramer R."/>
            <person name="Lindquist E."/>
            <person name="Lucas S."/>
            <person name="Salamov A."/>
            <person name="McFadden G.I."/>
            <person name="Lane C.E."/>
            <person name="Keeling P.J."/>
            <person name="Gray M.W."/>
            <person name="Grigoriev I.V."/>
            <person name="Archibald J.M."/>
        </authorList>
    </citation>
    <scope>NUCLEOTIDE SEQUENCE</scope>
    <source>
        <strain evidence="11">CCMP2712</strain>
    </source>
</reference>
<keyword evidence="5" id="KW-0653">Protein transport</keyword>
<gene>
    <name evidence="9" type="primary">COG1</name>
    <name evidence="9" type="ORF">GUITHDRAFT_134633</name>
</gene>
<dbReference type="PANTHER" id="PTHR31658:SF0">
    <property type="entry name" value="CONSERVED OLIGOMERIC GOLGI COMPLEX SUBUNIT 1"/>
    <property type="match status" value="1"/>
</dbReference>
<proteinExistence type="inferred from homology"/>